<evidence type="ECO:0000256" key="1">
    <source>
        <dbReference type="ARBA" id="ARBA00011073"/>
    </source>
</evidence>
<keyword evidence="3" id="KW-0378">Hydrolase</keyword>
<dbReference type="PANTHER" id="PTHR43806">
    <property type="entry name" value="PEPTIDASE S8"/>
    <property type="match status" value="1"/>
</dbReference>
<evidence type="ECO:0000256" key="2">
    <source>
        <dbReference type="ARBA" id="ARBA00022670"/>
    </source>
</evidence>
<dbReference type="InterPro" id="IPR036852">
    <property type="entry name" value="Peptidase_S8/S53_dom_sf"/>
</dbReference>
<dbReference type="EMBL" id="AP028907">
    <property type="protein sequence ID" value="BES80808.1"/>
    <property type="molecule type" value="Genomic_DNA"/>
</dbReference>
<name>A0ABN6ZKM3_9CREN</name>
<dbReference type="Proteomes" id="UP001341135">
    <property type="component" value="Chromosome"/>
</dbReference>
<accession>A0ABN6ZKM3</accession>
<gene>
    <name evidence="6" type="ORF">PABY_03750</name>
</gene>
<dbReference type="InterPro" id="IPR023828">
    <property type="entry name" value="Peptidase_S8_Ser-AS"/>
</dbReference>
<evidence type="ECO:0000259" key="5">
    <source>
        <dbReference type="Pfam" id="PF00082"/>
    </source>
</evidence>
<keyword evidence="7" id="KW-1185">Reference proteome</keyword>
<evidence type="ECO:0000256" key="3">
    <source>
        <dbReference type="ARBA" id="ARBA00022801"/>
    </source>
</evidence>
<dbReference type="InterPro" id="IPR000209">
    <property type="entry name" value="Peptidase_S8/S53_dom"/>
</dbReference>
<protein>
    <recommendedName>
        <fullName evidence="5">Peptidase S8/S53 domain-containing protein</fullName>
    </recommendedName>
</protein>
<dbReference type="PROSITE" id="PS00138">
    <property type="entry name" value="SUBTILASE_SER"/>
    <property type="match status" value="1"/>
</dbReference>
<dbReference type="SUPFAM" id="SSF52743">
    <property type="entry name" value="Subtilisin-like"/>
    <property type="match status" value="1"/>
</dbReference>
<dbReference type="InterPro" id="IPR050131">
    <property type="entry name" value="Peptidase_S8_subtilisin-like"/>
</dbReference>
<organism evidence="6 7">
    <name type="scientific">Pyrodictium abyssi</name>
    <dbReference type="NCBI Taxonomy" id="54256"/>
    <lineage>
        <taxon>Archaea</taxon>
        <taxon>Thermoproteota</taxon>
        <taxon>Thermoprotei</taxon>
        <taxon>Desulfurococcales</taxon>
        <taxon>Pyrodictiaceae</taxon>
        <taxon>Pyrodictium</taxon>
    </lineage>
</organism>
<dbReference type="PANTHER" id="PTHR43806:SF11">
    <property type="entry name" value="CEREVISIN-RELATED"/>
    <property type="match status" value="1"/>
</dbReference>
<sequence length="94" mass="9732">MDVAALGVDVLSTYLRGGYEVLSGTSMATPHVSGVVALMQALRLASGKAPLSFEQVYEALTATAIDLGPAGFDNFTGYGLVNAYAAVNYALQMP</sequence>
<evidence type="ECO:0000313" key="7">
    <source>
        <dbReference type="Proteomes" id="UP001341135"/>
    </source>
</evidence>
<dbReference type="Gene3D" id="3.40.50.200">
    <property type="entry name" value="Peptidase S8/S53 domain"/>
    <property type="match status" value="1"/>
</dbReference>
<keyword evidence="4" id="KW-0720">Serine protease</keyword>
<evidence type="ECO:0000256" key="4">
    <source>
        <dbReference type="ARBA" id="ARBA00022825"/>
    </source>
</evidence>
<keyword evidence="2" id="KW-0645">Protease</keyword>
<proteinExistence type="inferred from homology"/>
<evidence type="ECO:0000313" key="6">
    <source>
        <dbReference type="EMBL" id="BES80808.1"/>
    </source>
</evidence>
<feature type="domain" description="Peptidase S8/S53" evidence="5">
    <location>
        <begin position="2"/>
        <end position="79"/>
    </location>
</feature>
<dbReference type="Pfam" id="PF00082">
    <property type="entry name" value="Peptidase_S8"/>
    <property type="match status" value="1"/>
</dbReference>
<dbReference type="PROSITE" id="PS51892">
    <property type="entry name" value="SUBTILASE"/>
    <property type="match status" value="1"/>
</dbReference>
<comment type="similarity">
    <text evidence="1">Belongs to the peptidase S8 family.</text>
</comment>
<reference evidence="6 7" key="1">
    <citation type="submission" date="2023-09" db="EMBL/GenBank/DDBJ databases">
        <title>Pyrofollis japonicus gen. nov. sp. nov., a novel member of the family Pyrodictiaceae isolated from the Iheya North hydrothermal field.</title>
        <authorList>
            <person name="Miyazaki U."/>
            <person name="Sanari M."/>
            <person name="Tame A."/>
            <person name="Kitajima M."/>
            <person name="Okamoto A."/>
            <person name="Sawayama S."/>
            <person name="Miyazaki J."/>
            <person name="Takai K."/>
            <person name="Nakagawa S."/>
        </authorList>
    </citation>
    <scope>NUCLEOTIDE SEQUENCE [LARGE SCALE GENOMIC DNA]</scope>
    <source>
        <strain evidence="6 7">AV2</strain>
    </source>
</reference>